<evidence type="ECO:0000313" key="1">
    <source>
        <dbReference type="EMBL" id="PRD14217.1"/>
    </source>
</evidence>
<proteinExistence type="predicted"/>
<dbReference type="AlphaFoldDB" id="A0A2S9I8W0"/>
<dbReference type="EMBL" id="PDET01000012">
    <property type="protein sequence ID" value="PRD14217.1"/>
    <property type="molecule type" value="Genomic_DNA"/>
</dbReference>
<dbReference type="Proteomes" id="UP000239181">
    <property type="component" value="Unassembled WGS sequence"/>
</dbReference>
<organism evidence="1 2">
    <name type="scientific">Pantoea coffeiphila</name>
    <dbReference type="NCBI Taxonomy" id="1465635"/>
    <lineage>
        <taxon>Bacteria</taxon>
        <taxon>Pseudomonadati</taxon>
        <taxon>Pseudomonadota</taxon>
        <taxon>Gammaproteobacteria</taxon>
        <taxon>Enterobacterales</taxon>
        <taxon>Erwiniaceae</taxon>
        <taxon>Pantoea</taxon>
    </lineage>
</organism>
<name>A0A2S9I8W0_9GAMM</name>
<protein>
    <submittedName>
        <fullName evidence="1">Uncharacterized protein</fullName>
    </submittedName>
</protein>
<accession>A0A2S9I8W0</accession>
<evidence type="ECO:0000313" key="2">
    <source>
        <dbReference type="Proteomes" id="UP000239181"/>
    </source>
</evidence>
<gene>
    <name evidence="1" type="ORF">CQW29_16720</name>
</gene>
<comment type="caution">
    <text evidence="1">The sequence shown here is derived from an EMBL/GenBank/DDBJ whole genome shotgun (WGS) entry which is preliminary data.</text>
</comment>
<keyword evidence="2" id="KW-1185">Reference proteome</keyword>
<sequence length="63" mass="7503">MFFPAENSWFLEIPYHFIAISPVAVRLIEIVNNMKLLLWIAEGVMQKRLLHRLSFQLIIGDYR</sequence>
<reference evidence="1 2" key="1">
    <citation type="submission" date="2017-10" db="EMBL/GenBank/DDBJ databases">
        <title>Draft genome of two endophytic bacteria isolated from 'guarana' Paullinia cupana (Mart.) Ducke.</title>
        <authorList>
            <person name="Siqueira K.A."/>
            <person name="Liotti R.G."/>
            <person name="Mendes T.A."/>
            <person name="Soares M.A."/>
        </authorList>
    </citation>
    <scope>NUCLEOTIDE SEQUENCE [LARGE SCALE GENOMIC DNA]</scope>
    <source>
        <strain evidence="1 2">342</strain>
    </source>
</reference>